<evidence type="ECO:0000313" key="9">
    <source>
        <dbReference type="Proteomes" id="UP000253728"/>
    </source>
</evidence>
<dbReference type="InterPro" id="IPR029063">
    <property type="entry name" value="SAM-dependent_MTases_sf"/>
</dbReference>
<protein>
    <recommendedName>
        <fullName evidence="2">site-specific DNA-methyltransferase (adenine-specific)</fullName>
        <ecNumber evidence="2">2.1.1.72</ecNumber>
    </recommendedName>
</protein>
<dbReference type="Proteomes" id="UP000253728">
    <property type="component" value="Unassembled WGS sequence"/>
</dbReference>
<dbReference type="PRINTS" id="PR00506">
    <property type="entry name" value="D21N6MTFRASE"/>
</dbReference>
<evidence type="ECO:0000259" key="7">
    <source>
        <dbReference type="Pfam" id="PF01555"/>
    </source>
</evidence>
<gene>
    <name evidence="8" type="ORF">NCTC5908_02380</name>
</gene>
<dbReference type="GO" id="GO:0032259">
    <property type="term" value="P:methylation"/>
    <property type="evidence" value="ECO:0007669"/>
    <property type="project" value="UniProtKB-KW"/>
</dbReference>
<evidence type="ECO:0000256" key="6">
    <source>
        <dbReference type="ARBA" id="ARBA00047942"/>
    </source>
</evidence>
<dbReference type="Pfam" id="PF01555">
    <property type="entry name" value="N6_N4_Mtase"/>
    <property type="match status" value="1"/>
</dbReference>
<dbReference type="InterPro" id="IPR002941">
    <property type="entry name" value="DNA_methylase_N4/N6"/>
</dbReference>
<dbReference type="EC" id="2.1.1.72" evidence="2"/>
<evidence type="ECO:0000256" key="1">
    <source>
        <dbReference type="ARBA" id="ARBA00006594"/>
    </source>
</evidence>
<proteinExistence type="inferred from homology"/>
<dbReference type="AlphaFoldDB" id="A0A336N9N8"/>
<evidence type="ECO:0000256" key="2">
    <source>
        <dbReference type="ARBA" id="ARBA00011900"/>
    </source>
</evidence>
<name>A0A336N9N8_AGGAP</name>
<evidence type="ECO:0000313" key="8">
    <source>
        <dbReference type="EMBL" id="SSZ30550.1"/>
    </source>
</evidence>
<dbReference type="GO" id="GO:0008170">
    <property type="term" value="F:N-methyltransferase activity"/>
    <property type="evidence" value="ECO:0007669"/>
    <property type="project" value="InterPro"/>
</dbReference>
<dbReference type="SUPFAM" id="SSF53335">
    <property type="entry name" value="S-adenosyl-L-methionine-dependent methyltransferases"/>
    <property type="match status" value="1"/>
</dbReference>
<keyword evidence="3 8" id="KW-0489">Methyltransferase</keyword>
<comment type="similarity">
    <text evidence="1">Belongs to the N(4)/N(6)-methyltransferase family.</text>
</comment>
<feature type="domain" description="DNA methylase N-4/N-6" evidence="7">
    <location>
        <begin position="44"/>
        <end position="131"/>
    </location>
</feature>
<keyword evidence="5" id="KW-0949">S-adenosyl-L-methionine</keyword>
<evidence type="ECO:0000256" key="4">
    <source>
        <dbReference type="ARBA" id="ARBA00022679"/>
    </source>
</evidence>
<accession>A0A336N9N8</accession>
<reference evidence="8 9" key="1">
    <citation type="submission" date="2018-06" db="EMBL/GenBank/DDBJ databases">
        <authorList>
            <consortium name="Pathogen Informatics"/>
            <person name="Doyle S."/>
        </authorList>
    </citation>
    <scope>NUCLEOTIDE SEQUENCE [LARGE SCALE GENOMIC DNA]</scope>
    <source>
        <strain evidence="8 9">NCTC5908</strain>
    </source>
</reference>
<comment type="catalytic activity">
    <reaction evidence="6">
        <text>a 2'-deoxyadenosine in DNA + S-adenosyl-L-methionine = an N(6)-methyl-2'-deoxyadenosine in DNA + S-adenosyl-L-homocysteine + H(+)</text>
        <dbReference type="Rhea" id="RHEA:15197"/>
        <dbReference type="Rhea" id="RHEA-COMP:12418"/>
        <dbReference type="Rhea" id="RHEA-COMP:12419"/>
        <dbReference type="ChEBI" id="CHEBI:15378"/>
        <dbReference type="ChEBI" id="CHEBI:57856"/>
        <dbReference type="ChEBI" id="CHEBI:59789"/>
        <dbReference type="ChEBI" id="CHEBI:90615"/>
        <dbReference type="ChEBI" id="CHEBI:90616"/>
        <dbReference type="EC" id="2.1.1.72"/>
    </reaction>
</comment>
<dbReference type="GO" id="GO:0003677">
    <property type="term" value="F:DNA binding"/>
    <property type="evidence" value="ECO:0007669"/>
    <property type="project" value="InterPro"/>
</dbReference>
<evidence type="ECO:0000256" key="5">
    <source>
        <dbReference type="ARBA" id="ARBA00022691"/>
    </source>
</evidence>
<dbReference type="Gene3D" id="3.40.50.150">
    <property type="entry name" value="Vaccinia Virus protein VP39"/>
    <property type="match status" value="1"/>
</dbReference>
<keyword evidence="4 8" id="KW-0808">Transferase</keyword>
<dbReference type="GO" id="GO:0009007">
    <property type="term" value="F:site-specific DNA-methyltransferase (adenine-specific) activity"/>
    <property type="evidence" value="ECO:0007669"/>
    <property type="project" value="UniProtKB-EC"/>
</dbReference>
<organism evidence="8 9">
    <name type="scientific">Aggregatibacter aphrophilus</name>
    <name type="common">Haemophilus aphrophilus</name>
    <dbReference type="NCBI Taxonomy" id="732"/>
    <lineage>
        <taxon>Bacteria</taxon>
        <taxon>Pseudomonadati</taxon>
        <taxon>Pseudomonadota</taxon>
        <taxon>Gammaproteobacteria</taxon>
        <taxon>Pasteurellales</taxon>
        <taxon>Pasteurellaceae</taxon>
        <taxon>Aggregatibacter</taxon>
    </lineage>
</organism>
<dbReference type="EMBL" id="UFSP01000004">
    <property type="protein sequence ID" value="SSZ30550.1"/>
    <property type="molecule type" value="Genomic_DNA"/>
</dbReference>
<dbReference type="InterPro" id="IPR002295">
    <property type="entry name" value="N4/N6-MTase_EcoPI_Mod-like"/>
</dbReference>
<sequence length="138" mass="15989">MLEDTEKSYHAKVWSESAVFDNRLIFGDNLLSLKALEQEFTGKVKCVFIEPPFNTGSAFEHYDDGVEHSIWMGLMRDRLEIIKRLLSDDGSLWITIDDNEAHYLKVLCDEVFGRRNFVVNAIWVKKSAPQNDAKLIMY</sequence>
<evidence type="ECO:0000256" key="3">
    <source>
        <dbReference type="ARBA" id="ARBA00022603"/>
    </source>
</evidence>